<keyword evidence="3" id="KW-0548">Nucleotidyltransferase</keyword>
<keyword evidence="4" id="KW-0235">DNA replication</keyword>
<dbReference type="PANTHER" id="PTHR34388">
    <property type="entry name" value="DNA POLYMERASE III SUBUNIT DELTA"/>
    <property type="match status" value="1"/>
</dbReference>
<dbReference type="SUPFAM" id="SSF52540">
    <property type="entry name" value="P-loop containing nucleoside triphosphate hydrolases"/>
    <property type="match status" value="1"/>
</dbReference>
<dbReference type="NCBIfam" id="TIGR01128">
    <property type="entry name" value="holA"/>
    <property type="match status" value="1"/>
</dbReference>
<keyword evidence="2" id="KW-0808">Transferase</keyword>
<evidence type="ECO:0000256" key="1">
    <source>
        <dbReference type="ARBA" id="ARBA00012417"/>
    </source>
</evidence>
<dbReference type="Gene3D" id="3.40.50.300">
    <property type="entry name" value="P-loop containing nucleotide triphosphate hydrolases"/>
    <property type="match status" value="1"/>
</dbReference>
<evidence type="ECO:0000256" key="2">
    <source>
        <dbReference type="ARBA" id="ARBA00022679"/>
    </source>
</evidence>
<dbReference type="PANTHER" id="PTHR34388:SF1">
    <property type="entry name" value="DNA POLYMERASE III SUBUNIT DELTA"/>
    <property type="match status" value="1"/>
</dbReference>
<dbReference type="SUPFAM" id="SSF48019">
    <property type="entry name" value="post-AAA+ oligomerization domain-like"/>
    <property type="match status" value="1"/>
</dbReference>
<evidence type="ECO:0000256" key="3">
    <source>
        <dbReference type="ARBA" id="ARBA00022695"/>
    </source>
</evidence>
<name>A0A165L0X4_PELLU</name>
<dbReference type="InterPro" id="IPR005790">
    <property type="entry name" value="DNA_polIII_delta"/>
</dbReference>
<evidence type="ECO:0000256" key="4">
    <source>
        <dbReference type="ARBA" id="ARBA00022705"/>
    </source>
</evidence>
<protein>
    <recommendedName>
        <fullName evidence="1">DNA-directed DNA polymerase</fullName>
        <ecNumber evidence="1">2.7.7.7</ecNumber>
    </recommendedName>
</protein>
<dbReference type="EC" id="2.7.7.7" evidence="1"/>
<evidence type="ECO:0000313" key="9">
    <source>
        <dbReference type="Proteomes" id="UP000076481"/>
    </source>
</evidence>
<evidence type="ECO:0000313" key="8">
    <source>
        <dbReference type="EMBL" id="KZK73434.1"/>
    </source>
</evidence>
<organism evidence="8 9">
    <name type="scientific">Pelodictyon luteolum</name>
    <dbReference type="NCBI Taxonomy" id="1100"/>
    <lineage>
        <taxon>Bacteria</taxon>
        <taxon>Pseudomonadati</taxon>
        <taxon>Chlorobiota</taxon>
        <taxon>Chlorobiia</taxon>
        <taxon>Chlorobiales</taxon>
        <taxon>Chlorobiaceae</taxon>
        <taxon>Chlorobium/Pelodictyon group</taxon>
        <taxon>Pelodictyon</taxon>
    </lineage>
</organism>
<dbReference type="Proteomes" id="UP000076481">
    <property type="component" value="Unassembled WGS sequence"/>
</dbReference>
<proteinExistence type="inferred from homology"/>
<dbReference type="Gene3D" id="1.20.272.10">
    <property type="match status" value="1"/>
</dbReference>
<dbReference type="GO" id="GO:0003677">
    <property type="term" value="F:DNA binding"/>
    <property type="evidence" value="ECO:0007669"/>
    <property type="project" value="InterPro"/>
</dbReference>
<evidence type="ECO:0000256" key="7">
    <source>
        <dbReference type="ARBA" id="ARBA00049244"/>
    </source>
</evidence>
<accession>A0A165L0X4</accession>
<gene>
    <name evidence="8" type="ORF">A3K90_01500</name>
</gene>
<evidence type="ECO:0000256" key="5">
    <source>
        <dbReference type="ARBA" id="ARBA00022932"/>
    </source>
</evidence>
<dbReference type="GO" id="GO:0003887">
    <property type="term" value="F:DNA-directed DNA polymerase activity"/>
    <property type="evidence" value="ECO:0007669"/>
    <property type="project" value="UniProtKB-KW"/>
</dbReference>
<sequence>METLKKNILAGSLSPVYFFHGPESYLKEEFTALIKSAAFPDEAEAAANTRVVYGPDTSLGELVALASEYPMFTPRQLIVVRQFDKIKKPAGKDQQKQHEMKFAGYMKNPAEFTILVFDAEQLDKKDVDKPPYSLLKSFRHDFPLLKTPDLFAAARAHEAGWEFDPEALKAFTAYIQPSSREICQEIEKLTTYASSRQGERRITAADVYECVGISKTYNVFELEKAVAGRNLRLSSGISLMIMEREGQKEGLGNIVRYLTTFFMRLWKIAQPEVRAMPQGEIAKVLGMYGRQEYFVRSYISYAGAFSAIQAERAITALKDTDAALKGLSPYPDEKYLLLRLMQQLLG</sequence>
<comment type="similarity">
    <text evidence="6">Belongs to the DNA polymerase HolA subunit family.</text>
</comment>
<dbReference type="InterPro" id="IPR027417">
    <property type="entry name" value="P-loop_NTPase"/>
</dbReference>
<comment type="caution">
    <text evidence="8">The sequence shown here is derived from an EMBL/GenBank/DDBJ whole genome shotgun (WGS) entry which is preliminary data.</text>
</comment>
<dbReference type="GO" id="GO:0009360">
    <property type="term" value="C:DNA polymerase III complex"/>
    <property type="evidence" value="ECO:0007669"/>
    <property type="project" value="TreeGrafter"/>
</dbReference>
<dbReference type="AlphaFoldDB" id="A0A165L0X4"/>
<dbReference type="Gene3D" id="1.10.8.60">
    <property type="match status" value="1"/>
</dbReference>
<dbReference type="GO" id="GO:0006261">
    <property type="term" value="P:DNA-templated DNA replication"/>
    <property type="evidence" value="ECO:0007669"/>
    <property type="project" value="TreeGrafter"/>
</dbReference>
<dbReference type="EMBL" id="LVWG01000036">
    <property type="protein sequence ID" value="KZK73434.1"/>
    <property type="molecule type" value="Genomic_DNA"/>
</dbReference>
<dbReference type="RefSeq" id="WP_303682398.1">
    <property type="nucleotide sequence ID" value="NZ_LVWG01000036.1"/>
</dbReference>
<reference evidence="8 9" key="1">
    <citation type="submission" date="2016-03" db="EMBL/GenBank/DDBJ databases">
        <title>Speciation and ecological success in dimly lit waters: horizontal gene transfer in a green sulfur bacteria bloom unveiled by metagenomic assembly.</title>
        <authorList>
            <person name="Llorens-Mares T."/>
            <person name="Liu Z."/>
            <person name="Allen L.Z."/>
            <person name="Rusch D.B."/>
            <person name="Craig M.T."/>
            <person name="Dupont C.L."/>
            <person name="Bryant D.A."/>
            <person name="Casamayor E.O."/>
        </authorList>
    </citation>
    <scope>NUCLEOTIDE SEQUENCE [LARGE SCALE GENOMIC DNA]</scope>
    <source>
        <strain evidence="8">CIII</strain>
    </source>
</reference>
<comment type="catalytic activity">
    <reaction evidence="7">
        <text>DNA(n) + a 2'-deoxyribonucleoside 5'-triphosphate = DNA(n+1) + diphosphate</text>
        <dbReference type="Rhea" id="RHEA:22508"/>
        <dbReference type="Rhea" id="RHEA-COMP:17339"/>
        <dbReference type="Rhea" id="RHEA-COMP:17340"/>
        <dbReference type="ChEBI" id="CHEBI:33019"/>
        <dbReference type="ChEBI" id="CHEBI:61560"/>
        <dbReference type="ChEBI" id="CHEBI:173112"/>
        <dbReference type="EC" id="2.7.7.7"/>
    </reaction>
</comment>
<dbReference type="InterPro" id="IPR008921">
    <property type="entry name" value="DNA_pol3_clamp-load_cplx_C"/>
</dbReference>
<keyword evidence="5" id="KW-0239">DNA-directed DNA polymerase</keyword>
<evidence type="ECO:0000256" key="6">
    <source>
        <dbReference type="ARBA" id="ARBA00034754"/>
    </source>
</evidence>